<protein>
    <submittedName>
        <fullName evidence="1">Uncharacterized protein</fullName>
    </submittedName>
</protein>
<dbReference type="OrthoDB" id="1897404at2759"/>
<keyword evidence="2" id="KW-1185">Reference proteome</keyword>
<reference evidence="1 2" key="1">
    <citation type="journal article" date="2020" name="IScience">
        <title>Genome Sequencing of the Endangered Kingdonia uniflora (Circaeasteraceae, Ranunculales) Reveals Potential Mechanisms of Evolutionary Specialization.</title>
        <authorList>
            <person name="Sun Y."/>
            <person name="Deng T."/>
            <person name="Zhang A."/>
            <person name="Moore M.J."/>
            <person name="Landis J.B."/>
            <person name="Lin N."/>
            <person name="Zhang H."/>
            <person name="Zhang X."/>
            <person name="Huang J."/>
            <person name="Zhang X."/>
            <person name="Sun H."/>
            <person name="Wang H."/>
        </authorList>
    </citation>
    <scope>NUCLEOTIDE SEQUENCE [LARGE SCALE GENOMIC DNA]</scope>
    <source>
        <strain evidence="1">TB1705</strain>
        <tissue evidence="1">Leaf</tissue>
    </source>
</reference>
<organism evidence="1 2">
    <name type="scientific">Kingdonia uniflora</name>
    <dbReference type="NCBI Taxonomy" id="39325"/>
    <lineage>
        <taxon>Eukaryota</taxon>
        <taxon>Viridiplantae</taxon>
        <taxon>Streptophyta</taxon>
        <taxon>Embryophyta</taxon>
        <taxon>Tracheophyta</taxon>
        <taxon>Spermatophyta</taxon>
        <taxon>Magnoliopsida</taxon>
        <taxon>Ranunculales</taxon>
        <taxon>Circaeasteraceae</taxon>
        <taxon>Kingdonia</taxon>
    </lineage>
</organism>
<dbReference type="EMBL" id="JACGCM010001129">
    <property type="protein sequence ID" value="KAF6161390.1"/>
    <property type="molecule type" value="Genomic_DNA"/>
</dbReference>
<evidence type="ECO:0000313" key="1">
    <source>
        <dbReference type="EMBL" id="KAF6161390.1"/>
    </source>
</evidence>
<sequence>MVSSVPVKNPQGLSRILVIRPFQPSILFSKFIGIESIERTFNTCYTLGKPYVISPDLNFSYINVTNVSPS</sequence>
<gene>
    <name evidence="1" type="ORF">GIB67_009269</name>
</gene>
<proteinExistence type="predicted"/>
<name>A0A7J7N2Y5_9MAGN</name>
<evidence type="ECO:0000313" key="2">
    <source>
        <dbReference type="Proteomes" id="UP000541444"/>
    </source>
</evidence>
<comment type="caution">
    <text evidence="1">The sequence shown here is derived from an EMBL/GenBank/DDBJ whole genome shotgun (WGS) entry which is preliminary data.</text>
</comment>
<accession>A0A7J7N2Y5</accession>
<dbReference type="AlphaFoldDB" id="A0A7J7N2Y5"/>
<dbReference type="Proteomes" id="UP000541444">
    <property type="component" value="Unassembled WGS sequence"/>
</dbReference>